<dbReference type="EMBL" id="GBXM01082346">
    <property type="protein sequence ID" value="JAH26231.1"/>
    <property type="molecule type" value="Transcribed_RNA"/>
</dbReference>
<proteinExistence type="predicted"/>
<dbReference type="AlphaFoldDB" id="A0A0E9RAT4"/>
<reference evidence="1" key="2">
    <citation type="journal article" date="2015" name="Fish Shellfish Immunol.">
        <title>Early steps in the European eel (Anguilla anguilla)-Vibrio vulnificus interaction in the gills: Role of the RtxA13 toxin.</title>
        <authorList>
            <person name="Callol A."/>
            <person name="Pajuelo D."/>
            <person name="Ebbesson L."/>
            <person name="Teles M."/>
            <person name="MacKenzie S."/>
            <person name="Amaro C."/>
        </authorList>
    </citation>
    <scope>NUCLEOTIDE SEQUENCE</scope>
</reference>
<accession>A0A0E9RAT4</accession>
<evidence type="ECO:0000313" key="1">
    <source>
        <dbReference type="EMBL" id="JAH26231.1"/>
    </source>
</evidence>
<organism evidence="1">
    <name type="scientific">Anguilla anguilla</name>
    <name type="common">European freshwater eel</name>
    <name type="synonym">Muraena anguilla</name>
    <dbReference type="NCBI Taxonomy" id="7936"/>
    <lineage>
        <taxon>Eukaryota</taxon>
        <taxon>Metazoa</taxon>
        <taxon>Chordata</taxon>
        <taxon>Craniata</taxon>
        <taxon>Vertebrata</taxon>
        <taxon>Euteleostomi</taxon>
        <taxon>Actinopterygii</taxon>
        <taxon>Neopterygii</taxon>
        <taxon>Teleostei</taxon>
        <taxon>Anguilliformes</taxon>
        <taxon>Anguillidae</taxon>
        <taxon>Anguilla</taxon>
    </lineage>
</organism>
<sequence>MKSEVENAFTQPLDYTSNQYFVKYCSAYCLLHSCLSWLHTELICLSSPGTPDLPLGDL</sequence>
<reference evidence="1" key="1">
    <citation type="submission" date="2014-11" db="EMBL/GenBank/DDBJ databases">
        <authorList>
            <person name="Amaro Gonzalez C."/>
        </authorList>
    </citation>
    <scope>NUCLEOTIDE SEQUENCE</scope>
</reference>
<protein>
    <submittedName>
        <fullName evidence="1">Uncharacterized protein</fullName>
    </submittedName>
</protein>
<name>A0A0E9RAT4_ANGAN</name>